<dbReference type="Proteomes" id="UP000293296">
    <property type="component" value="Chromosome"/>
</dbReference>
<sequence length="102" mass="11338">MAREDGTEEFDFAKAKFANIDDIAALMKQKQPKQAISIRLDAEVLNWYRSHGKGYQTLIGELLTAYMQSQVGNPPKAKKTSPTKAQAVHARKSRITKAACSK</sequence>
<organism evidence="2 3">
    <name type="scientific">Solidesulfovibrio carbinolicus</name>
    <dbReference type="NCBI Taxonomy" id="296842"/>
    <lineage>
        <taxon>Bacteria</taxon>
        <taxon>Pseudomonadati</taxon>
        <taxon>Thermodesulfobacteriota</taxon>
        <taxon>Desulfovibrionia</taxon>
        <taxon>Desulfovibrionales</taxon>
        <taxon>Desulfovibrionaceae</taxon>
        <taxon>Solidesulfovibrio</taxon>
    </lineage>
</organism>
<evidence type="ECO:0000313" key="3">
    <source>
        <dbReference type="Proteomes" id="UP000293296"/>
    </source>
</evidence>
<dbReference type="KEGG" id="dcb:C3Y92_01255"/>
<keyword evidence="3" id="KW-1185">Reference proteome</keyword>
<dbReference type="InterPro" id="IPR025528">
    <property type="entry name" value="BrnA_antitoxin"/>
</dbReference>
<dbReference type="Pfam" id="PF14384">
    <property type="entry name" value="BrnA_antitoxin"/>
    <property type="match status" value="1"/>
</dbReference>
<feature type="region of interest" description="Disordered" evidence="1">
    <location>
        <begin position="72"/>
        <end position="102"/>
    </location>
</feature>
<name>A0A4P6HRS7_9BACT</name>
<protein>
    <submittedName>
        <fullName evidence="2">3-oxoacyl-ACP synthase</fullName>
    </submittedName>
</protein>
<accession>A0A4P6HRS7</accession>
<evidence type="ECO:0000256" key="1">
    <source>
        <dbReference type="SAM" id="MobiDB-lite"/>
    </source>
</evidence>
<evidence type="ECO:0000313" key="2">
    <source>
        <dbReference type="EMBL" id="QAZ69404.1"/>
    </source>
</evidence>
<dbReference type="AlphaFoldDB" id="A0A4P6HRS7"/>
<proteinExistence type="predicted"/>
<dbReference type="EMBL" id="CP026538">
    <property type="protein sequence ID" value="QAZ69404.1"/>
    <property type="molecule type" value="Genomic_DNA"/>
</dbReference>
<gene>
    <name evidence="2" type="ORF">C3Y92_01255</name>
</gene>
<reference evidence="2 3" key="1">
    <citation type="submission" date="2018-02" db="EMBL/GenBank/DDBJ databases">
        <title>Genome sequence of Desulfovibrio carbinolicus DSM 3852.</title>
        <authorList>
            <person name="Wilbanks E."/>
            <person name="Skennerton C.T."/>
            <person name="Orphan V.J."/>
        </authorList>
    </citation>
    <scope>NUCLEOTIDE SEQUENCE [LARGE SCALE GENOMIC DNA]</scope>
    <source>
        <strain evidence="2 3">DSM 3852</strain>
    </source>
</reference>